<dbReference type="EMBL" id="CP019688">
    <property type="protein sequence ID" value="AQQ15801.1"/>
    <property type="molecule type" value="Genomic_DNA"/>
</dbReference>
<evidence type="ECO:0000313" key="2">
    <source>
        <dbReference type="Proteomes" id="UP000217209"/>
    </source>
</evidence>
<proteinExistence type="predicted"/>
<sequence length="62" mass="7195">MTYGVEKRASVTHAGNDKRRRVFAKRVVTQGETPEHHGEELRSTFDRNVNRWSDALDLLAER</sequence>
<evidence type="ECO:0000313" key="1">
    <source>
        <dbReference type="EMBL" id="AQQ15801.1"/>
    </source>
</evidence>
<dbReference type="AlphaFoldDB" id="A0A1Q2HY76"/>
<dbReference type="KEGG" id="cgv:CGLAU_09250"/>
<protein>
    <submittedName>
        <fullName evidence="1">Uncharacterized protein</fullName>
    </submittedName>
</protein>
<dbReference type="RefSeq" id="WP_157731330.1">
    <property type="nucleotide sequence ID" value="NZ_CP019688.1"/>
</dbReference>
<accession>A0A1Q2HY76</accession>
<reference evidence="1 2" key="1">
    <citation type="submission" date="2016-12" db="EMBL/GenBank/DDBJ databases">
        <authorList>
            <person name="Song W.-J."/>
            <person name="Kurnit D.M."/>
        </authorList>
    </citation>
    <scope>NUCLEOTIDE SEQUENCE [LARGE SCALE GENOMIC DNA]</scope>
    <source>
        <strain evidence="1 2">DSM 30827</strain>
    </source>
</reference>
<keyword evidence="2" id="KW-1185">Reference proteome</keyword>
<organism evidence="1 2">
    <name type="scientific">Corynebacterium glaucum</name>
    <dbReference type="NCBI Taxonomy" id="187491"/>
    <lineage>
        <taxon>Bacteria</taxon>
        <taxon>Bacillati</taxon>
        <taxon>Actinomycetota</taxon>
        <taxon>Actinomycetes</taxon>
        <taxon>Mycobacteriales</taxon>
        <taxon>Corynebacteriaceae</taxon>
        <taxon>Corynebacterium</taxon>
    </lineage>
</organism>
<name>A0A1Q2HY76_9CORY</name>
<gene>
    <name evidence="1" type="ORF">CGLAU_09250</name>
</gene>
<dbReference type="Proteomes" id="UP000217209">
    <property type="component" value="Chromosome"/>
</dbReference>